<keyword evidence="6" id="KW-0560">Oxidoreductase</keyword>
<evidence type="ECO:0000313" key="12">
    <source>
        <dbReference type="Proteomes" id="UP000199681"/>
    </source>
</evidence>
<gene>
    <name evidence="11" type="ORF">E3O11_12180</name>
    <name evidence="10" type="ORF">SAMN05216274_105201</name>
</gene>
<keyword evidence="5" id="KW-0288">FMN</keyword>
<comment type="similarity">
    <text evidence="2">Belongs to the nitronate monooxygenase family. NMO class I subfamily.</text>
</comment>
<evidence type="ECO:0000256" key="1">
    <source>
        <dbReference type="ARBA" id="ARBA00001917"/>
    </source>
</evidence>
<evidence type="ECO:0000313" key="13">
    <source>
        <dbReference type="Proteomes" id="UP000297963"/>
    </source>
</evidence>
<dbReference type="SUPFAM" id="SSF51412">
    <property type="entry name" value="Inosine monophosphate dehydrogenase (IMPDH)"/>
    <property type="match status" value="1"/>
</dbReference>
<dbReference type="CDD" id="cd04730">
    <property type="entry name" value="NPD_like"/>
    <property type="match status" value="1"/>
</dbReference>
<proteinExistence type="inferred from homology"/>
<dbReference type="GO" id="GO:0009636">
    <property type="term" value="P:response to toxic substance"/>
    <property type="evidence" value="ECO:0007669"/>
    <property type="project" value="UniProtKB-KW"/>
</dbReference>
<reference evidence="10 12" key="1">
    <citation type="submission" date="2016-10" db="EMBL/GenBank/DDBJ databases">
        <authorList>
            <person name="Varghese N."/>
            <person name="Submissions S."/>
        </authorList>
    </citation>
    <scope>NUCLEOTIDE SEQUENCE [LARGE SCALE GENOMIC DNA]</scope>
    <source>
        <strain evidence="10 12">GMCC 1.11211</strain>
    </source>
</reference>
<evidence type="ECO:0000256" key="9">
    <source>
        <dbReference type="ARBA" id="ARBA00049401"/>
    </source>
</evidence>
<evidence type="ECO:0000256" key="6">
    <source>
        <dbReference type="ARBA" id="ARBA00023002"/>
    </source>
</evidence>
<dbReference type="AlphaFoldDB" id="A0A1I3A4Z1"/>
<dbReference type="STRING" id="995038.SAMN05216274_105201"/>
<dbReference type="PANTHER" id="PTHR42747:SF3">
    <property type="entry name" value="NITRONATE MONOOXYGENASE-RELATED"/>
    <property type="match status" value="1"/>
</dbReference>
<keyword evidence="3" id="KW-0216">Detoxification</keyword>
<comment type="catalytic activity">
    <reaction evidence="9">
        <text>3 propionate 3-nitronate + 3 O2 + H2O = 3 3-oxopropanoate + 2 nitrate + nitrite + H2O2 + 3 H(+)</text>
        <dbReference type="Rhea" id="RHEA:57332"/>
        <dbReference type="ChEBI" id="CHEBI:15377"/>
        <dbReference type="ChEBI" id="CHEBI:15378"/>
        <dbReference type="ChEBI" id="CHEBI:15379"/>
        <dbReference type="ChEBI" id="CHEBI:16240"/>
        <dbReference type="ChEBI" id="CHEBI:16301"/>
        <dbReference type="ChEBI" id="CHEBI:17632"/>
        <dbReference type="ChEBI" id="CHEBI:33190"/>
        <dbReference type="ChEBI" id="CHEBI:136067"/>
    </reaction>
</comment>
<dbReference type="Pfam" id="PF03060">
    <property type="entry name" value="NMO"/>
    <property type="match status" value="1"/>
</dbReference>
<accession>A0A1I3A4Z1</accession>
<comment type="cofactor">
    <cofactor evidence="1">
        <name>FMN</name>
        <dbReference type="ChEBI" id="CHEBI:58210"/>
    </cofactor>
</comment>
<evidence type="ECO:0000256" key="3">
    <source>
        <dbReference type="ARBA" id="ARBA00022575"/>
    </source>
</evidence>
<sequence length="344" mass="35910">MFTLNDLAIPIIAAPMAGGASTPNLAVAVSDAGGLGFLAGGYKTPTVLAEQIVDVQQRTNNPFGVNLFVPQLPLIDRAAVEAYRDALARENPSAVFAEIDETDDDWFSEKVAVVIARQVPVVSFTFGLPPVDAVERMHTAGSFLIATVTSVPEARQAVDRGVDALCVQGPEAGGHRGTFTTRDEPGTLALGELLIAIREVVTLPLIVAGGIHSGGQIASLLAAGAEAVQLGTALLRTDESGAQQAHQDALVDPRFTETVITWAFSGRPARGLRNGFITAHDATVPHEYPQVHHLTKTVRADAARRGDPHGLALWAGTGFREAGTGSAATVLGALWADTHAAVVS</sequence>
<organism evidence="11 13">
    <name type="scientific">Cryobacterium levicorallinum</name>
    <dbReference type="NCBI Taxonomy" id="995038"/>
    <lineage>
        <taxon>Bacteria</taxon>
        <taxon>Bacillati</taxon>
        <taxon>Actinomycetota</taxon>
        <taxon>Actinomycetes</taxon>
        <taxon>Micrococcales</taxon>
        <taxon>Microbacteriaceae</taxon>
        <taxon>Cryobacterium</taxon>
    </lineage>
</organism>
<dbReference type="PANTHER" id="PTHR42747">
    <property type="entry name" value="NITRONATE MONOOXYGENASE-RELATED"/>
    <property type="match status" value="1"/>
</dbReference>
<protein>
    <recommendedName>
        <fullName evidence="8">Propionate 3-nitronate monooxygenase</fullName>
    </recommendedName>
</protein>
<keyword evidence="7 11" id="KW-0503">Monooxygenase</keyword>
<dbReference type="InterPro" id="IPR013785">
    <property type="entry name" value="Aldolase_TIM"/>
</dbReference>
<dbReference type="Proteomes" id="UP000199681">
    <property type="component" value="Unassembled WGS sequence"/>
</dbReference>
<dbReference type="Gene3D" id="3.20.20.70">
    <property type="entry name" value="Aldolase class I"/>
    <property type="match status" value="1"/>
</dbReference>
<evidence type="ECO:0000256" key="7">
    <source>
        <dbReference type="ARBA" id="ARBA00023033"/>
    </source>
</evidence>
<dbReference type="EMBL" id="SOFE01000023">
    <property type="protein sequence ID" value="TFB82648.1"/>
    <property type="molecule type" value="Genomic_DNA"/>
</dbReference>
<dbReference type="EMBL" id="FOPW01000005">
    <property type="protein sequence ID" value="SFH45193.1"/>
    <property type="molecule type" value="Genomic_DNA"/>
</dbReference>
<dbReference type="Proteomes" id="UP000297963">
    <property type="component" value="Unassembled WGS sequence"/>
</dbReference>
<dbReference type="InterPro" id="IPR004136">
    <property type="entry name" value="NMO"/>
</dbReference>
<keyword evidence="4" id="KW-0285">Flavoprotein</keyword>
<name>A0A1I3A4Z1_9MICO</name>
<evidence type="ECO:0000256" key="5">
    <source>
        <dbReference type="ARBA" id="ARBA00022643"/>
    </source>
</evidence>
<evidence type="ECO:0000313" key="11">
    <source>
        <dbReference type="EMBL" id="TFB82648.1"/>
    </source>
</evidence>
<evidence type="ECO:0000256" key="2">
    <source>
        <dbReference type="ARBA" id="ARBA00009881"/>
    </source>
</evidence>
<evidence type="ECO:0000256" key="4">
    <source>
        <dbReference type="ARBA" id="ARBA00022630"/>
    </source>
</evidence>
<dbReference type="GO" id="GO:0018580">
    <property type="term" value="F:nitronate monooxygenase activity"/>
    <property type="evidence" value="ECO:0007669"/>
    <property type="project" value="InterPro"/>
</dbReference>
<keyword evidence="12" id="KW-1185">Reference proteome</keyword>
<evidence type="ECO:0000313" key="10">
    <source>
        <dbReference type="EMBL" id="SFH45193.1"/>
    </source>
</evidence>
<dbReference type="RefSeq" id="WP_092449155.1">
    <property type="nucleotide sequence ID" value="NZ_BKAC01000004.1"/>
</dbReference>
<comment type="caution">
    <text evidence="11">The sequence shown here is derived from an EMBL/GenBank/DDBJ whole genome shotgun (WGS) entry which is preliminary data.</text>
</comment>
<evidence type="ECO:0000256" key="8">
    <source>
        <dbReference type="ARBA" id="ARBA00031155"/>
    </source>
</evidence>
<reference evidence="11 13" key="2">
    <citation type="submission" date="2019-03" db="EMBL/GenBank/DDBJ databases">
        <title>Genomics of glacier-inhabiting Cryobacterium strains.</title>
        <authorList>
            <person name="Liu Q."/>
            <person name="Xin Y.-H."/>
        </authorList>
    </citation>
    <scope>NUCLEOTIDE SEQUENCE [LARGE SCALE GENOMIC DNA]</scope>
    <source>
        <strain evidence="11 13">Hh34</strain>
    </source>
</reference>